<accession>A0AA36CZY1</accession>
<organism evidence="2 3">
    <name type="scientific">Mesorhabditis spiculigera</name>
    <dbReference type="NCBI Taxonomy" id="96644"/>
    <lineage>
        <taxon>Eukaryota</taxon>
        <taxon>Metazoa</taxon>
        <taxon>Ecdysozoa</taxon>
        <taxon>Nematoda</taxon>
        <taxon>Chromadorea</taxon>
        <taxon>Rhabditida</taxon>
        <taxon>Rhabditina</taxon>
        <taxon>Rhabditomorpha</taxon>
        <taxon>Rhabditoidea</taxon>
        <taxon>Rhabditidae</taxon>
        <taxon>Mesorhabditinae</taxon>
        <taxon>Mesorhabditis</taxon>
    </lineage>
</organism>
<comment type="caution">
    <text evidence="2">The sequence shown here is derived from an EMBL/GenBank/DDBJ whole genome shotgun (WGS) entry which is preliminary data.</text>
</comment>
<gene>
    <name evidence="2" type="ORF">MSPICULIGERA_LOCUS15589</name>
</gene>
<feature type="compositionally biased region" description="Basic and acidic residues" evidence="1">
    <location>
        <begin position="32"/>
        <end position="44"/>
    </location>
</feature>
<feature type="compositionally biased region" description="Polar residues" evidence="1">
    <location>
        <begin position="12"/>
        <end position="23"/>
    </location>
</feature>
<evidence type="ECO:0000256" key="1">
    <source>
        <dbReference type="SAM" id="MobiDB-lite"/>
    </source>
</evidence>
<proteinExistence type="predicted"/>
<reference evidence="2" key="1">
    <citation type="submission" date="2023-06" db="EMBL/GenBank/DDBJ databases">
        <authorList>
            <person name="Delattre M."/>
        </authorList>
    </citation>
    <scope>NUCLEOTIDE SEQUENCE</scope>
    <source>
        <strain evidence="2">AF72</strain>
    </source>
</reference>
<evidence type="ECO:0000313" key="3">
    <source>
        <dbReference type="Proteomes" id="UP001177023"/>
    </source>
</evidence>
<dbReference type="AlphaFoldDB" id="A0AA36CZY1"/>
<dbReference type="Proteomes" id="UP001177023">
    <property type="component" value="Unassembled WGS sequence"/>
</dbReference>
<feature type="region of interest" description="Disordered" evidence="1">
    <location>
        <begin position="1"/>
        <end position="44"/>
    </location>
</feature>
<dbReference type="EMBL" id="CATQJA010002650">
    <property type="protein sequence ID" value="CAJ0577312.1"/>
    <property type="molecule type" value="Genomic_DNA"/>
</dbReference>
<name>A0AA36CZY1_9BILA</name>
<feature type="non-terminal residue" evidence="2">
    <location>
        <position position="1"/>
    </location>
</feature>
<keyword evidence="3" id="KW-1185">Reference proteome</keyword>
<sequence>MPPKKKKGSTDVPASSRSTSSRQPARPRRTPKVADKVDEVPREPHPLDELCARRDHVHHDDQLVQTWFDCLIEDLDPNLLDEPIQNLLVRPLDKLAPRTRELKTRKLGADIDACTHSGEYTTAEDPLTTEYFHWMLQTIPEEYHDEALSELMGDDLRRLLLPKAA</sequence>
<protein>
    <submittedName>
        <fullName evidence="2">Uncharacterized protein</fullName>
    </submittedName>
</protein>
<evidence type="ECO:0000313" key="2">
    <source>
        <dbReference type="EMBL" id="CAJ0577312.1"/>
    </source>
</evidence>